<name>A0A4Q7KE75_9PSEU</name>
<evidence type="ECO:0000313" key="12">
    <source>
        <dbReference type="EMBL" id="RZS29490.1"/>
    </source>
</evidence>
<accession>A0A4Q7KE75</accession>
<reference evidence="12 13" key="1">
    <citation type="submission" date="2019-02" db="EMBL/GenBank/DDBJ databases">
        <title>Genomic Encyclopedia of Type Strains, Phase IV (KMG-IV): sequencing the most valuable type-strain genomes for metagenomic binning, comparative biology and taxonomic classification.</title>
        <authorList>
            <person name="Goeker M."/>
        </authorList>
    </citation>
    <scope>NUCLEOTIDE SEQUENCE [LARGE SCALE GENOMIC DNA]</scope>
    <source>
        <strain evidence="12 13">DSM 101727</strain>
    </source>
</reference>
<evidence type="ECO:0000259" key="10">
    <source>
        <dbReference type="Pfam" id="PF02518"/>
    </source>
</evidence>
<evidence type="ECO:0000256" key="8">
    <source>
        <dbReference type="ARBA" id="ARBA00023012"/>
    </source>
</evidence>
<protein>
    <recommendedName>
        <fullName evidence="2">histidine kinase</fullName>
        <ecNumber evidence="2">2.7.13.3</ecNumber>
    </recommendedName>
</protein>
<dbReference type="RefSeq" id="WP_130348884.1">
    <property type="nucleotide sequence ID" value="NZ_SGWQ01000021.1"/>
</dbReference>
<dbReference type="GO" id="GO:0000155">
    <property type="term" value="F:phosphorelay sensor kinase activity"/>
    <property type="evidence" value="ECO:0007669"/>
    <property type="project" value="InterPro"/>
</dbReference>
<feature type="transmembrane region" description="Helical" evidence="9">
    <location>
        <begin position="85"/>
        <end position="103"/>
    </location>
</feature>
<keyword evidence="13" id="KW-1185">Reference proteome</keyword>
<feature type="transmembrane region" description="Helical" evidence="9">
    <location>
        <begin position="241"/>
        <end position="257"/>
    </location>
</feature>
<feature type="transmembrane region" description="Helical" evidence="9">
    <location>
        <begin position="143"/>
        <end position="164"/>
    </location>
</feature>
<dbReference type="SUPFAM" id="SSF55874">
    <property type="entry name" value="ATPase domain of HSP90 chaperone/DNA topoisomerase II/histidine kinase"/>
    <property type="match status" value="1"/>
</dbReference>
<dbReference type="InterPro" id="IPR036890">
    <property type="entry name" value="HATPase_C_sf"/>
</dbReference>
<dbReference type="Gene3D" id="3.30.565.10">
    <property type="entry name" value="Histidine kinase-like ATPase, C-terminal domain"/>
    <property type="match status" value="1"/>
</dbReference>
<dbReference type="AlphaFoldDB" id="A0A4Q7KE75"/>
<keyword evidence="9" id="KW-1133">Transmembrane helix</keyword>
<dbReference type="GO" id="GO:0046983">
    <property type="term" value="F:protein dimerization activity"/>
    <property type="evidence" value="ECO:0007669"/>
    <property type="project" value="InterPro"/>
</dbReference>
<keyword evidence="9" id="KW-0812">Transmembrane</keyword>
<evidence type="ECO:0000256" key="6">
    <source>
        <dbReference type="ARBA" id="ARBA00022777"/>
    </source>
</evidence>
<dbReference type="PANTHER" id="PTHR24421">
    <property type="entry name" value="NITRATE/NITRITE SENSOR PROTEIN NARX-RELATED"/>
    <property type="match status" value="1"/>
</dbReference>
<comment type="caution">
    <text evidence="12">The sequence shown here is derived from an EMBL/GenBank/DDBJ whole genome shotgun (WGS) entry which is preliminary data.</text>
</comment>
<comment type="catalytic activity">
    <reaction evidence="1">
        <text>ATP + protein L-histidine = ADP + protein N-phospho-L-histidine.</text>
        <dbReference type="EC" id="2.7.13.3"/>
    </reaction>
</comment>
<dbReference type="CDD" id="cd16917">
    <property type="entry name" value="HATPase_UhpB-NarQ-NarX-like"/>
    <property type="match status" value="1"/>
</dbReference>
<feature type="transmembrane region" description="Helical" evidence="9">
    <location>
        <begin position="184"/>
        <end position="202"/>
    </location>
</feature>
<feature type="transmembrane region" description="Helical" evidence="9">
    <location>
        <begin position="35"/>
        <end position="50"/>
    </location>
</feature>
<dbReference type="Gene3D" id="1.20.5.1930">
    <property type="match status" value="1"/>
</dbReference>
<feature type="transmembrane region" description="Helical" evidence="9">
    <location>
        <begin position="293"/>
        <end position="313"/>
    </location>
</feature>
<evidence type="ECO:0000259" key="11">
    <source>
        <dbReference type="Pfam" id="PF07730"/>
    </source>
</evidence>
<evidence type="ECO:0000256" key="7">
    <source>
        <dbReference type="ARBA" id="ARBA00022840"/>
    </source>
</evidence>
<feature type="transmembrane region" description="Helical" evidence="9">
    <location>
        <begin position="55"/>
        <end position="73"/>
    </location>
</feature>
<feature type="transmembrane region" description="Helical" evidence="9">
    <location>
        <begin position="319"/>
        <end position="342"/>
    </location>
</feature>
<dbReference type="EC" id="2.7.13.3" evidence="2"/>
<evidence type="ECO:0000256" key="2">
    <source>
        <dbReference type="ARBA" id="ARBA00012438"/>
    </source>
</evidence>
<evidence type="ECO:0000256" key="5">
    <source>
        <dbReference type="ARBA" id="ARBA00022741"/>
    </source>
</evidence>
<dbReference type="InterPro" id="IPR050482">
    <property type="entry name" value="Sensor_HK_TwoCompSys"/>
</dbReference>
<keyword evidence="3" id="KW-0597">Phosphoprotein</keyword>
<dbReference type="Pfam" id="PF02518">
    <property type="entry name" value="HATPase_c"/>
    <property type="match status" value="1"/>
</dbReference>
<sequence length="563" mass="59324">MTTATAQRWLAALLAGAFVLDALYATDRGPRGLPALLVGIAAIACAYFGVRRAAIATFAAAGTLLLSSFWLRLTDMYAMSVGRTGFMLSELLACSVLVVLVVWRARPAVAAGATTTLVLCAAAGLGIRMGLWRIAPERWLSPLARPAVLGLFLLAGAVALGIALRRAGERGTDADLTELLRRQWPLAGALGILLLADIDGWGGRLLFGTSSLRGIEWITVGVSALVGACAVLAARRPMRPALVAAGLLVVFAVPIAVHDLTSGGGADPTLPMTQVAASMALVAFLYRQVDIRIASWCTAALVTGNAATVLAAISSDYHWLQAEVILPLGFLVVASILAGLYFRSRDRELDQMVRSSVADAQHAERLSLARDMHDVVAHQVTAIVVQAQAAKLAAERDPSAAITALDKIEASGADALAAMRKLVGGMRDARPSGNEEATTDLDYDIRSTVDRFEGPFVHLELSLPDDLPGDVGRSILRLVQESLTNVSKHARGATVVRVVVDHADGQVRIEVTDDGDAAPASGDGYGLIGMRERAELLGGTFEAGPAEHGWQVLARIPYRNGES</sequence>
<evidence type="ECO:0000313" key="13">
    <source>
        <dbReference type="Proteomes" id="UP000294257"/>
    </source>
</evidence>
<keyword evidence="6 12" id="KW-0418">Kinase</keyword>
<keyword evidence="4" id="KW-0808">Transferase</keyword>
<organism evidence="12 13">
    <name type="scientific">Herbihabitans rhizosphaerae</name>
    <dbReference type="NCBI Taxonomy" id="1872711"/>
    <lineage>
        <taxon>Bacteria</taxon>
        <taxon>Bacillati</taxon>
        <taxon>Actinomycetota</taxon>
        <taxon>Actinomycetes</taxon>
        <taxon>Pseudonocardiales</taxon>
        <taxon>Pseudonocardiaceae</taxon>
        <taxon>Herbihabitans</taxon>
    </lineage>
</organism>
<dbReference type="OrthoDB" id="227596at2"/>
<evidence type="ECO:0000256" key="1">
    <source>
        <dbReference type="ARBA" id="ARBA00000085"/>
    </source>
</evidence>
<dbReference type="InterPro" id="IPR003594">
    <property type="entry name" value="HATPase_dom"/>
</dbReference>
<dbReference type="Pfam" id="PF07730">
    <property type="entry name" value="HisKA_3"/>
    <property type="match status" value="1"/>
</dbReference>
<dbReference type="EMBL" id="SGWQ01000021">
    <property type="protein sequence ID" value="RZS29490.1"/>
    <property type="molecule type" value="Genomic_DNA"/>
</dbReference>
<proteinExistence type="predicted"/>
<dbReference type="GO" id="GO:0016020">
    <property type="term" value="C:membrane"/>
    <property type="evidence" value="ECO:0007669"/>
    <property type="project" value="InterPro"/>
</dbReference>
<feature type="transmembrane region" description="Helical" evidence="9">
    <location>
        <begin position="214"/>
        <end position="234"/>
    </location>
</feature>
<keyword evidence="9" id="KW-0472">Membrane</keyword>
<gene>
    <name evidence="12" type="ORF">EV193_12133</name>
</gene>
<keyword evidence="8" id="KW-0902">Two-component regulatory system</keyword>
<feature type="transmembrane region" description="Helical" evidence="9">
    <location>
        <begin position="110"/>
        <end position="131"/>
    </location>
</feature>
<feature type="domain" description="Histidine kinase/HSP90-like ATPase" evidence="10">
    <location>
        <begin position="473"/>
        <end position="557"/>
    </location>
</feature>
<dbReference type="PANTHER" id="PTHR24421:SF10">
    <property type="entry name" value="NITRATE_NITRITE SENSOR PROTEIN NARQ"/>
    <property type="match status" value="1"/>
</dbReference>
<evidence type="ECO:0000256" key="9">
    <source>
        <dbReference type="SAM" id="Phobius"/>
    </source>
</evidence>
<dbReference type="GO" id="GO:0005524">
    <property type="term" value="F:ATP binding"/>
    <property type="evidence" value="ECO:0007669"/>
    <property type="project" value="UniProtKB-KW"/>
</dbReference>
<keyword evidence="7" id="KW-0067">ATP-binding</keyword>
<feature type="domain" description="Signal transduction histidine kinase subgroup 3 dimerisation and phosphoacceptor" evidence="11">
    <location>
        <begin position="364"/>
        <end position="428"/>
    </location>
</feature>
<dbReference type="Proteomes" id="UP000294257">
    <property type="component" value="Unassembled WGS sequence"/>
</dbReference>
<evidence type="ECO:0000256" key="3">
    <source>
        <dbReference type="ARBA" id="ARBA00022553"/>
    </source>
</evidence>
<evidence type="ECO:0000256" key="4">
    <source>
        <dbReference type="ARBA" id="ARBA00022679"/>
    </source>
</evidence>
<feature type="transmembrane region" description="Helical" evidence="9">
    <location>
        <begin position="269"/>
        <end position="286"/>
    </location>
</feature>
<dbReference type="InterPro" id="IPR011712">
    <property type="entry name" value="Sig_transdc_His_kin_sub3_dim/P"/>
</dbReference>
<keyword evidence="5" id="KW-0547">Nucleotide-binding</keyword>